<name>A0A2T7E5I7_9POAL</name>
<dbReference type="Proteomes" id="UP000244336">
    <property type="component" value="Chromosome 3"/>
</dbReference>
<protein>
    <submittedName>
        <fullName evidence="2">Uncharacterized protein</fullName>
    </submittedName>
</protein>
<proteinExistence type="predicted"/>
<keyword evidence="3" id="KW-1185">Reference proteome</keyword>
<evidence type="ECO:0000313" key="2">
    <source>
        <dbReference type="EMBL" id="PUZ63098.1"/>
    </source>
</evidence>
<dbReference type="OrthoDB" id="706945at2759"/>
<dbReference type="EMBL" id="CM009751">
    <property type="protein sequence ID" value="PUZ63098.1"/>
    <property type="molecule type" value="Genomic_DNA"/>
</dbReference>
<keyword evidence="1" id="KW-0812">Transmembrane</keyword>
<keyword evidence="1" id="KW-1133">Transmembrane helix</keyword>
<dbReference type="AlphaFoldDB" id="A0A2T7E5I7"/>
<evidence type="ECO:0000256" key="1">
    <source>
        <dbReference type="SAM" id="Phobius"/>
    </source>
</evidence>
<keyword evidence="1" id="KW-0472">Membrane</keyword>
<sequence length="68" mass="7829">MMKSTGFHVICLPQSDRSRVSLARFHFRFIPWSLVVTAGAALLGRRFAVLLQYQGYWTSRPALLFGLW</sequence>
<gene>
    <name evidence="2" type="ORF">GQ55_3G040800</name>
</gene>
<reference evidence="2 3" key="1">
    <citation type="submission" date="2018-04" db="EMBL/GenBank/DDBJ databases">
        <title>WGS assembly of Panicum hallii var. hallii HAL2.</title>
        <authorList>
            <person name="Lovell J."/>
            <person name="Jenkins J."/>
            <person name="Lowry D."/>
            <person name="Mamidi S."/>
            <person name="Sreedasyam A."/>
            <person name="Weng X."/>
            <person name="Barry K."/>
            <person name="Bonette J."/>
            <person name="Campitelli B."/>
            <person name="Daum C."/>
            <person name="Gordon S."/>
            <person name="Gould B."/>
            <person name="Lipzen A."/>
            <person name="MacQueen A."/>
            <person name="Palacio-Mejia J."/>
            <person name="Plott C."/>
            <person name="Shakirov E."/>
            <person name="Shu S."/>
            <person name="Yoshinaga Y."/>
            <person name="Zane M."/>
            <person name="Rokhsar D."/>
            <person name="Grimwood J."/>
            <person name="Schmutz J."/>
            <person name="Juenger T."/>
        </authorList>
    </citation>
    <scope>NUCLEOTIDE SEQUENCE [LARGE SCALE GENOMIC DNA]</scope>
    <source>
        <strain evidence="3">cv. HAL2</strain>
    </source>
</reference>
<accession>A0A2T7E5I7</accession>
<evidence type="ECO:0000313" key="3">
    <source>
        <dbReference type="Proteomes" id="UP000244336"/>
    </source>
</evidence>
<organism evidence="2 3">
    <name type="scientific">Panicum hallii var. hallii</name>
    <dbReference type="NCBI Taxonomy" id="1504633"/>
    <lineage>
        <taxon>Eukaryota</taxon>
        <taxon>Viridiplantae</taxon>
        <taxon>Streptophyta</taxon>
        <taxon>Embryophyta</taxon>
        <taxon>Tracheophyta</taxon>
        <taxon>Spermatophyta</taxon>
        <taxon>Magnoliopsida</taxon>
        <taxon>Liliopsida</taxon>
        <taxon>Poales</taxon>
        <taxon>Poaceae</taxon>
        <taxon>PACMAD clade</taxon>
        <taxon>Panicoideae</taxon>
        <taxon>Panicodae</taxon>
        <taxon>Paniceae</taxon>
        <taxon>Panicinae</taxon>
        <taxon>Panicum</taxon>
        <taxon>Panicum sect. Panicum</taxon>
    </lineage>
</organism>
<dbReference type="Gramene" id="PUZ63098">
    <property type="protein sequence ID" value="PUZ63098"/>
    <property type="gene ID" value="GQ55_3G040800"/>
</dbReference>
<feature type="transmembrane region" description="Helical" evidence="1">
    <location>
        <begin position="27"/>
        <end position="44"/>
    </location>
</feature>